<evidence type="ECO:0000256" key="3">
    <source>
        <dbReference type="ARBA" id="ARBA00006001"/>
    </source>
</evidence>
<dbReference type="InterPro" id="IPR000631">
    <property type="entry name" value="CARKD"/>
</dbReference>
<dbReference type="NCBIfam" id="TIGR00197">
    <property type="entry name" value="yjeF_nterm"/>
    <property type="match status" value="1"/>
</dbReference>
<keyword evidence="11 18" id="KW-0413">Isomerase</keyword>
<dbReference type="Gene3D" id="3.40.50.10260">
    <property type="entry name" value="YjeF N-terminal domain"/>
    <property type="match status" value="1"/>
</dbReference>
<feature type="binding site" evidence="18">
    <location>
        <begin position="79"/>
        <end position="83"/>
    </location>
    <ligand>
        <name>(6S)-NADPHX</name>
        <dbReference type="ChEBI" id="CHEBI:64076"/>
    </ligand>
</feature>
<evidence type="ECO:0000256" key="8">
    <source>
        <dbReference type="ARBA" id="ARBA00022857"/>
    </source>
</evidence>
<comment type="catalytic activity">
    <reaction evidence="16 17 19">
        <text>(6S)-NADPHX + ADP = AMP + phosphate + NADPH + H(+)</text>
        <dbReference type="Rhea" id="RHEA:32235"/>
        <dbReference type="ChEBI" id="CHEBI:15378"/>
        <dbReference type="ChEBI" id="CHEBI:43474"/>
        <dbReference type="ChEBI" id="CHEBI:57783"/>
        <dbReference type="ChEBI" id="CHEBI:64076"/>
        <dbReference type="ChEBI" id="CHEBI:456215"/>
        <dbReference type="ChEBI" id="CHEBI:456216"/>
        <dbReference type="EC" id="4.2.1.136"/>
    </reaction>
</comment>
<keyword evidence="9 18" id="KW-0630">Potassium</keyword>
<dbReference type="Pfam" id="PF01256">
    <property type="entry name" value="Carb_kinase"/>
    <property type="match status" value="1"/>
</dbReference>
<dbReference type="SUPFAM" id="SSF64153">
    <property type="entry name" value="YjeF N-terminal domain-like"/>
    <property type="match status" value="1"/>
</dbReference>
<dbReference type="GO" id="GO:0046496">
    <property type="term" value="P:nicotinamide nucleotide metabolic process"/>
    <property type="evidence" value="ECO:0007669"/>
    <property type="project" value="UniProtKB-UniRule"/>
</dbReference>
<feature type="binding site" evidence="18">
    <location>
        <position position="196"/>
    </location>
    <ligand>
        <name>K(+)</name>
        <dbReference type="ChEBI" id="CHEBI:29103"/>
    </ligand>
</feature>
<evidence type="ECO:0000313" key="22">
    <source>
        <dbReference type="EMBL" id="CUH53406.1"/>
    </source>
</evidence>
<keyword evidence="5 18" id="KW-0479">Metal-binding</keyword>
<feature type="binding site" evidence="17">
    <location>
        <position position="505"/>
    </location>
    <ligand>
        <name>(6S)-NADPHX</name>
        <dbReference type="ChEBI" id="CHEBI:64076"/>
    </ligand>
</feature>
<dbReference type="InterPro" id="IPR017953">
    <property type="entry name" value="Carbohydrate_kinase_pred_CS"/>
</dbReference>
<feature type="domain" description="YjeF N-terminal" evidence="21">
    <location>
        <begin position="10"/>
        <end position="255"/>
    </location>
</feature>
<dbReference type="SUPFAM" id="SSF53613">
    <property type="entry name" value="Ribokinase-like"/>
    <property type="match status" value="1"/>
</dbReference>
<dbReference type="EMBL" id="CYPW01000027">
    <property type="protein sequence ID" value="CUH53406.1"/>
    <property type="molecule type" value="Genomic_DNA"/>
</dbReference>
<evidence type="ECO:0000256" key="4">
    <source>
        <dbReference type="ARBA" id="ARBA00009524"/>
    </source>
</evidence>
<organism evidence="22 23">
    <name type="scientific">Shimia marina</name>
    <dbReference type="NCBI Taxonomy" id="321267"/>
    <lineage>
        <taxon>Bacteria</taxon>
        <taxon>Pseudomonadati</taxon>
        <taxon>Pseudomonadota</taxon>
        <taxon>Alphaproteobacteria</taxon>
        <taxon>Rhodobacterales</taxon>
        <taxon>Roseobacteraceae</taxon>
    </lineage>
</organism>
<evidence type="ECO:0000256" key="17">
    <source>
        <dbReference type="HAMAP-Rule" id="MF_01965"/>
    </source>
</evidence>
<dbReference type="OrthoDB" id="9806925at2"/>
<evidence type="ECO:0000256" key="12">
    <source>
        <dbReference type="ARBA" id="ARBA00023239"/>
    </source>
</evidence>
<comment type="cofactor">
    <cofactor evidence="17">
        <name>Mg(2+)</name>
        <dbReference type="ChEBI" id="CHEBI:18420"/>
    </cofactor>
</comment>
<reference evidence="22 23" key="1">
    <citation type="submission" date="2015-09" db="EMBL/GenBank/DDBJ databases">
        <authorList>
            <consortium name="Swine Surveillance"/>
        </authorList>
    </citation>
    <scope>NUCLEOTIDE SEQUENCE [LARGE SCALE GENOMIC DNA]</scope>
    <source>
        <strain evidence="22 23">CECT 7688</strain>
    </source>
</reference>
<evidence type="ECO:0000259" key="20">
    <source>
        <dbReference type="PROSITE" id="PS51383"/>
    </source>
</evidence>
<evidence type="ECO:0000256" key="9">
    <source>
        <dbReference type="ARBA" id="ARBA00022958"/>
    </source>
</evidence>
<comment type="similarity">
    <text evidence="4 19">In the C-terminal section; belongs to the NnrD/CARKD family.</text>
</comment>
<feature type="binding site" evidence="18">
    <location>
        <position position="150"/>
    </location>
    <ligand>
        <name>K(+)</name>
        <dbReference type="ChEBI" id="CHEBI:29103"/>
    </ligand>
</feature>
<feature type="binding site" evidence="17">
    <location>
        <begin position="471"/>
        <end position="475"/>
    </location>
    <ligand>
        <name>AMP</name>
        <dbReference type="ChEBI" id="CHEBI:456215"/>
    </ligand>
</feature>
<dbReference type="InterPro" id="IPR029056">
    <property type="entry name" value="Ribokinase-like"/>
</dbReference>
<comment type="similarity">
    <text evidence="18">Belongs to the NnrE/AIBP family.</text>
</comment>
<dbReference type="PIRSF" id="PIRSF017184">
    <property type="entry name" value="Nnr"/>
    <property type="match status" value="1"/>
</dbReference>
<evidence type="ECO:0000256" key="10">
    <source>
        <dbReference type="ARBA" id="ARBA00023027"/>
    </source>
</evidence>
<dbReference type="CDD" id="cd01171">
    <property type="entry name" value="YXKO-related"/>
    <property type="match status" value="1"/>
</dbReference>
<comment type="function">
    <text evidence="18">Catalyzes the epimerization of the S- and R-forms of NAD(P)HX, a damaged form of NAD(P)H that is a result of enzymatic or heat-dependent hydration. This is a prerequisite for the S-specific NAD(P)H-hydrate dehydratase to allow the repair of both epimers of NAD(P)HX.</text>
</comment>
<evidence type="ECO:0000256" key="11">
    <source>
        <dbReference type="ARBA" id="ARBA00023235"/>
    </source>
</evidence>
<sequence>MSELLTAAQMRAIEQAAIESGDVTGLELMERAGQGVVEAIFEEWPEFDCVSQDAGGQPPDLRHISGQMKRAVVLCGPGNNGGDGFVVARLLHERGWQVEVFFYGDAEKLPPDARVNYERWSALREVMSWGDLHIRDAYEDDEECQILVIDALFGTGLTRMMPTDTSEMWSGFMPSAMAHYSQVRGADKFVAIDFPSGVCSDSGKDFGALPTHLTVTFHSAKPGHYLVSDGGNYGGVTACNKVVVKDIGLGHADLGDRTSREALVALTGEKRIGRVVASLVESPSAYLEKWSEEHKFSHGHAVILSGGPGKTGAARLAARGALRIGAGLVTLGVPPAAQQEVACQITALMLQRVGDAQAFEKALEDQRLNALCLGPGMGFERARELVPVALRSRRATVLDADALSAFSEDPETLFERLHEQVVLTPHGGEFARLFPDIAAQLHAPPTKGPAYSKVDATRAAAARAGCTVLFKGADTVIASAEGTCAVHAAVYDRAAPWLATAGSGDVLAGFITGLLARGFAPKMAAESAAWLHVECARAFGPGLIAEDLPEILPKILHKLDG</sequence>
<keyword evidence="13" id="KW-0511">Multifunctional enzyme</keyword>
<dbReference type="GO" id="GO:0046872">
    <property type="term" value="F:metal ion binding"/>
    <property type="evidence" value="ECO:0007669"/>
    <property type="project" value="UniProtKB-UniRule"/>
</dbReference>
<feature type="binding site" evidence="17">
    <location>
        <position position="313"/>
    </location>
    <ligand>
        <name>(6S)-NADPHX</name>
        <dbReference type="ChEBI" id="CHEBI:64076"/>
    </ligand>
</feature>
<keyword evidence="7 17" id="KW-0067">ATP-binding</keyword>
<comment type="catalytic activity">
    <reaction evidence="1 18 19">
        <text>(6R)-NADHX = (6S)-NADHX</text>
        <dbReference type="Rhea" id="RHEA:32215"/>
        <dbReference type="ChEBI" id="CHEBI:64074"/>
        <dbReference type="ChEBI" id="CHEBI:64075"/>
        <dbReference type="EC" id="5.1.99.6"/>
    </reaction>
</comment>
<protein>
    <recommendedName>
        <fullName evidence="19">Bifunctional NAD(P)H-hydrate repair enzyme</fullName>
    </recommendedName>
    <alternativeName>
        <fullName evidence="19">Nicotinamide nucleotide repair protein</fullName>
    </alternativeName>
    <domain>
        <recommendedName>
            <fullName evidence="19">ADP-dependent (S)-NAD(P)H-hydrate dehydratase</fullName>
            <ecNumber evidence="19">4.2.1.136</ecNumber>
        </recommendedName>
        <alternativeName>
            <fullName evidence="19">ADP-dependent NAD(P)HX dehydratase</fullName>
        </alternativeName>
    </domain>
    <domain>
        <recommendedName>
            <fullName evidence="19">NAD(P)H-hydrate epimerase</fullName>
            <ecNumber evidence="19">5.1.99.6</ecNumber>
        </recommendedName>
    </domain>
</protein>
<feature type="binding site" evidence="17">
    <location>
        <position position="426"/>
    </location>
    <ligand>
        <name>(6S)-NADPHX</name>
        <dbReference type="ChEBI" id="CHEBI:64076"/>
    </ligand>
</feature>
<dbReference type="EC" id="5.1.99.6" evidence="19"/>
<comment type="similarity">
    <text evidence="3 19">In the N-terminal section; belongs to the NnrE/AIBP family.</text>
</comment>
<evidence type="ECO:0000256" key="16">
    <source>
        <dbReference type="ARBA" id="ARBA00049209"/>
    </source>
</evidence>
<dbReference type="PANTHER" id="PTHR12592:SF0">
    <property type="entry name" value="ATP-DEPENDENT (S)-NAD(P)H-HYDRATE DEHYDRATASE"/>
    <property type="match status" value="1"/>
</dbReference>
<dbReference type="GO" id="GO:0052855">
    <property type="term" value="F:ADP-dependent NAD(P)H-hydrate dehydratase activity"/>
    <property type="evidence" value="ECO:0007669"/>
    <property type="project" value="UniProtKB-UniRule"/>
</dbReference>
<comment type="subunit">
    <text evidence="17">Homotetramer.</text>
</comment>
<evidence type="ECO:0000256" key="19">
    <source>
        <dbReference type="PIRNR" id="PIRNR017184"/>
    </source>
</evidence>
<dbReference type="Proteomes" id="UP000054823">
    <property type="component" value="Unassembled WGS sequence"/>
</dbReference>
<dbReference type="PROSITE" id="PS51385">
    <property type="entry name" value="YJEF_N"/>
    <property type="match status" value="1"/>
</dbReference>
<dbReference type="GO" id="GO:0110051">
    <property type="term" value="P:metabolite repair"/>
    <property type="evidence" value="ECO:0007669"/>
    <property type="project" value="TreeGrafter"/>
</dbReference>
<name>A0A0P1ES96_9RHOB</name>
<comment type="caution">
    <text evidence="18">Lacks conserved residue(s) required for the propagation of feature annotation.</text>
</comment>
<evidence type="ECO:0000256" key="5">
    <source>
        <dbReference type="ARBA" id="ARBA00022723"/>
    </source>
</evidence>
<dbReference type="EC" id="4.2.1.136" evidence="19"/>
<proteinExistence type="inferred from homology"/>
<evidence type="ECO:0000256" key="2">
    <source>
        <dbReference type="ARBA" id="ARBA00000909"/>
    </source>
</evidence>
<comment type="cofactor">
    <cofactor evidence="18 19">
        <name>K(+)</name>
        <dbReference type="ChEBI" id="CHEBI:29103"/>
    </cofactor>
    <text evidence="18 19">Binds 1 potassium ion per subunit.</text>
</comment>
<feature type="binding site" evidence="18">
    <location>
        <position position="193"/>
    </location>
    <ligand>
        <name>(6S)-NADPHX</name>
        <dbReference type="ChEBI" id="CHEBI:64076"/>
    </ligand>
</feature>
<comment type="function">
    <text evidence="14 19">Bifunctional enzyme that catalyzes the epimerization of the S- and R-forms of NAD(P)HX and the dehydration of the S-form of NAD(P)HX at the expense of ADP, which is converted to AMP. This allows the repair of both epimers of NAD(P)HX, a damaged form of NAD(P)H that is a result of enzymatic or heat-dependent hydration.</text>
</comment>
<keyword evidence="12 17" id="KW-0456">Lyase</keyword>
<dbReference type="InterPro" id="IPR036652">
    <property type="entry name" value="YjeF_N_dom_sf"/>
</dbReference>
<dbReference type="HAMAP" id="MF_01965">
    <property type="entry name" value="NADHX_dehydratase"/>
    <property type="match status" value="1"/>
</dbReference>
<evidence type="ECO:0000256" key="1">
    <source>
        <dbReference type="ARBA" id="ARBA00000013"/>
    </source>
</evidence>
<feature type="binding site" evidence="18">
    <location>
        <begin position="154"/>
        <end position="160"/>
    </location>
    <ligand>
        <name>(6S)-NADPHX</name>
        <dbReference type="ChEBI" id="CHEBI:64076"/>
    </ligand>
</feature>
<dbReference type="HAMAP" id="MF_01966">
    <property type="entry name" value="NADHX_epimerase"/>
    <property type="match status" value="1"/>
</dbReference>
<evidence type="ECO:0000259" key="21">
    <source>
        <dbReference type="PROSITE" id="PS51385"/>
    </source>
</evidence>
<evidence type="ECO:0000256" key="13">
    <source>
        <dbReference type="ARBA" id="ARBA00023268"/>
    </source>
</evidence>
<feature type="binding site" evidence="18">
    <location>
        <position position="80"/>
    </location>
    <ligand>
        <name>K(+)</name>
        <dbReference type="ChEBI" id="CHEBI:29103"/>
    </ligand>
</feature>
<evidence type="ECO:0000256" key="7">
    <source>
        <dbReference type="ARBA" id="ARBA00022840"/>
    </source>
</evidence>
<dbReference type="Gene3D" id="3.40.1190.20">
    <property type="match status" value="1"/>
</dbReference>
<evidence type="ECO:0000256" key="14">
    <source>
        <dbReference type="ARBA" id="ARBA00025153"/>
    </source>
</evidence>
<dbReference type="RefSeq" id="WP_058240566.1">
    <property type="nucleotide sequence ID" value="NZ_CYPW01000027.1"/>
</dbReference>
<evidence type="ECO:0000313" key="23">
    <source>
        <dbReference type="Proteomes" id="UP000054823"/>
    </source>
</evidence>
<dbReference type="AlphaFoldDB" id="A0A0P1ES96"/>
<feature type="domain" description="YjeF C-terminal" evidence="20">
    <location>
        <begin position="278"/>
        <end position="559"/>
    </location>
</feature>
<keyword evidence="6 17" id="KW-0547">Nucleotide-binding</keyword>
<feature type="binding site" evidence="17">
    <location>
        <position position="504"/>
    </location>
    <ligand>
        <name>AMP</name>
        <dbReference type="ChEBI" id="CHEBI:456215"/>
    </ligand>
</feature>
<dbReference type="InterPro" id="IPR004443">
    <property type="entry name" value="YjeF_N_dom"/>
</dbReference>
<dbReference type="STRING" id="321267.SHM7688_02860"/>
<keyword evidence="10 17" id="KW-0520">NAD</keyword>
<comment type="similarity">
    <text evidence="17">Belongs to the NnrD/CARKD family.</text>
</comment>
<dbReference type="PANTHER" id="PTHR12592">
    <property type="entry name" value="ATP-DEPENDENT (S)-NAD(P)H-HYDRATE DEHYDRATASE FAMILY MEMBER"/>
    <property type="match status" value="1"/>
</dbReference>
<dbReference type="PROSITE" id="PS01050">
    <property type="entry name" value="YJEF_C_2"/>
    <property type="match status" value="1"/>
</dbReference>
<dbReference type="GO" id="GO:0005524">
    <property type="term" value="F:ATP binding"/>
    <property type="evidence" value="ECO:0007669"/>
    <property type="project" value="UniProtKB-UniRule"/>
</dbReference>
<accession>A0A0P1ES96</accession>
<dbReference type="Pfam" id="PF03853">
    <property type="entry name" value="YjeF_N"/>
    <property type="match status" value="1"/>
</dbReference>
<keyword evidence="8 17" id="KW-0521">NADP</keyword>
<dbReference type="InterPro" id="IPR030677">
    <property type="entry name" value="Nnr"/>
</dbReference>
<gene>
    <name evidence="22" type="primary">nnr</name>
    <name evidence="17" type="synonym">nnrD</name>
    <name evidence="18" type="synonym">nnrE</name>
    <name evidence="22" type="ORF">SHM7688_02860</name>
</gene>
<evidence type="ECO:0000256" key="18">
    <source>
        <dbReference type="HAMAP-Rule" id="MF_01966"/>
    </source>
</evidence>
<evidence type="ECO:0000256" key="15">
    <source>
        <dbReference type="ARBA" id="ARBA00048238"/>
    </source>
</evidence>
<comment type="catalytic activity">
    <reaction evidence="2 18 19">
        <text>(6R)-NADPHX = (6S)-NADPHX</text>
        <dbReference type="Rhea" id="RHEA:32227"/>
        <dbReference type="ChEBI" id="CHEBI:64076"/>
        <dbReference type="ChEBI" id="CHEBI:64077"/>
        <dbReference type="EC" id="5.1.99.6"/>
    </reaction>
</comment>
<feature type="binding site" evidence="17">
    <location>
        <position position="376"/>
    </location>
    <ligand>
        <name>(6S)-NADPHX</name>
        <dbReference type="ChEBI" id="CHEBI:64076"/>
    </ligand>
</feature>
<comment type="function">
    <text evidence="17">Catalyzes the dehydration of the S-form of NAD(P)HX at the expense of ADP, which is converted to AMP. Together with NAD(P)HX epimerase, which catalyzes the epimerization of the S- and R-forms, the enzyme allows the repair of both epimers of NAD(P)HX, a damaged form of NAD(P)H that is a result of enzymatic or heat-dependent hydration.</text>
</comment>
<comment type="catalytic activity">
    <reaction evidence="15 17 19">
        <text>(6S)-NADHX + ADP = AMP + phosphate + NADH + H(+)</text>
        <dbReference type="Rhea" id="RHEA:32223"/>
        <dbReference type="ChEBI" id="CHEBI:15378"/>
        <dbReference type="ChEBI" id="CHEBI:43474"/>
        <dbReference type="ChEBI" id="CHEBI:57945"/>
        <dbReference type="ChEBI" id="CHEBI:64074"/>
        <dbReference type="ChEBI" id="CHEBI:456215"/>
        <dbReference type="ChEBI" id="CHEBI:456216"/>
        <dbReference type="EC" id="4.2.1.136"/>
    </reaction>
</comment>
<dbReference type="NCBIfam" id="TIGR00196">
    <property type="entry name" value="yjeF_cterm"/>
    <property type="match status" value="1"/>
</dbReference>
<dbReference type="GO" id="GO:0052856">
    <property type="term" value="F:NAD(P)HX epimerase activity"/>
    <property type="evidence" value="ECO:0007669"/>
    <property type="project" value="UniProtKB-UniRule"/>
</dbReference>
<keyword evidence="23" id="KW-1185">Reference proteome</keyword>
<evidence type="ECO:0000256" key="6">
    <source>
        <dbReference type="ARBA" id="ARBA00022741"/>
    </source>
</evidence>
<dbReference type="PROSITE" id="PS51383">
    <property type="entry name" value="YJEF_C_3"/>
    <property type="match status" value="1"/>
</dbReference>